<feature type="transmembrane region" description="Helical" evidence="7">
    <location>
        <begin position="129"/>
        <end position="150"/>
    </location>
</feature>
<dbReference type="InterPro" id="IPR050366">
    <property type="entry name" value="BP-dependent_transpt_permease"/>
</dbReference>
<feature type="transmembrane region" description="Helical" evidence="7">
    <location>
        <begin position="216"/>
        <end position="239"/>
    </location>
</feature>
<organism evidence="9 10">
    <name type="scientific">Lacticaseibacillus mingshuiensis</name>
    <dbReference type="NCBI Taxonomy" id="2799574"/>
    <lineage>
        <taxon>Bacteria</taxon>
        <taxon>Bacillati</taxon>
        <taxon>Bacillota</taxon>
        <taxon>Bacilli</taxon>
        <taxon>Lactobacillales</taxon>
        <taxon>Lactobacillaceae</taxon>
        <taxon>Lacticaseibacillus</taxon>
    </lineage>
</organism>
<name>A0ABW4CJL6_9LACO</name>
<dbReference type="RefSeq" id="WP_203628173.1">
    <property type="nucleotide sequence ID" value="NZ_BOLQ01000019.1"/>
</dbReference>
<dbReference type="SUPFAM" id="SSF161098">
    <property type="entry name" value="MetI-like"/>
    <property type="match status" value="1"/>
</dbReference>
<keyword evidence="4 7" id="KW-0812">Transmembrane</keyword>
<gene>
    <name evidence="9" type="ORF">ACFQ4P_06775</name>
</gene>
<keyword evidence="6 7" id="KW-0472">Membrane</keyword>
<dbReference type="EMBL" id="JBHTOC010000008">
    <property type="protein sequence ID" value="MFD1429948.1"/>
    <property type="molecule type" value="Genomic_DNA"/>
</dbReference>
<dbReference type="Gene3D" id="1.10.3720.10">
    <property type="entry name" value="MetI-like"/>
    <property type="match status" value="1"/>
</dbReference>
<protein>
    <submittedName>
        <fullName evidence="9">ABC transporter permease</fullName>
    </submittedName>
</protein>
<keyword evidence="3" id="KW-1003">Cell membrane</keyword>
<evidence type="ECO:0000256" key="3">
    <source>
        <dbReference type="ARBA" id="ARBA00022475"/>
    </source>
</evidence>
<comment type="similarity">
    <text evidence="7">Belongs to the binding-protein-dependent transport system permease family.</text>
</comment>
<dbReference type="PROSITE" id="PS50928">
    <property type="entry name" value="ABC_TM1"/>
    <property type="match status" value="1"/>
</dbReference>
<sequence length="299" mass="32517">MVDAVETNANTMSETPSGFKVIWRELRHDKVAMISLVIAATLLIGITVWGSLLNQDKVTEASLLDRFLAPGQDGHILGADPSGRDVWNYLMLGGRNSILIGVSVTLITEFIGLIVGTICGYFGGILDNVVMRIVDFFMIIPTTLVIILLVKITTHYNAVTLVLIISAFGWMGTTRLMRSLIFSQASRDYIAASKTSGTSNFTIMWRELIPNISSMIITDLTLGIAGNIGLEVGLSYLGFGLPPDTPSLGTMIAYANDPDIITAYPWVWLPASLLIMVLALSISFFGNAIRRAADARQRT</sequence>
<feature type="domain" description="ABC transmembrane type-1" evidence="8">
    <location>
        <begin position="94"/>
        <end position="286"/>
    </location>
</feature>
<evidence type="ECO:0000256" key="7">
    <source>
        <dbReference type="RuleBase" id="RU363032"/>
    </source>
</evidence>
<dbReference type="Pfam" id="PF00528">
    <property type="entry name" value="BPD_transp_1"/>
    <property type="match status" value="1"/>
</dbReference>
<evidence type="ECO:0000256" key="6">
    <source>
        <dbReference type="ARBA" id="ARBA00023136"/>
    </source>
</evidence>
<keyword evidence="5 7" id="KW-1133">Transmembrane helix</keyword>
<comment type="caution">
    <text evidence="9">The sequence shown here is derived from an EMBL/GenBank/DDBJ whole genome shotgun (WGS) entry which is preliminary data.</text>
</comment>
<feature type="transmembrane region" description="Helical" evidence="7">
    <location>
        <begin position="156"/>
        <end position="177"/>
    </location>
</feature>
<evidence type="ECO:0000313" key="10">
    <source>
        <dbReference type="Proteomes" id="UP001597196"/>
    </source>
</evidence>
<feature type="transmembrane region" description="Helical" evidence="7">
    <location>
        <begin position="31"/>
        <end position="52"/>
    </location>
</feature>
<feature type="transmembrane region" description="Helical" evidence="7">
    <location>
        <begin position="266"/>
        <end position="289"/>
    </location>
</feature>
<feature type="transmembrane region" description="Helical" evidence="7">
    <location>
        <begin position="98"/>
        <end position="122"/>
    </location>
</feature>
<evidence type="ECO:0000313" key="9">
    <source>
        <dbReference type="EMBL" id="MFD1429948.1"/>
    </source>
</evidence>
<reference evidence="10" key="1">
    <citation type="journal article" date="2019" name="Int. J. Syst. Evol. Microbiol.">
        <title>The Global Catalogue of Microorganisms (GCM) 10K type strain sequencing project: providing services to taxonomists for standard genome sequencing and annotation.</title>
        <authorList>
            <consortium name="The Broad Institute Genomics Platform"/>
            <consortium name="The Broad Institute Genome Sequencing Center for Infectious Disease"/>
            <person name="Wu L."/>
            <person name="Ma J."/>
        </authorList>
    </citation>
    <scope>NUCLEOTIDE SEQUENCE [LARGE SCALE GENOMIC DNA]</scope>
    <source>
        <strain evidence="10">CCM 8980</strain>
    </source>
</reference>
<evidence type="ECO:0000256" key="2">
    <source>
        <dbReference type="ARBA" id="ARBA00022448"/>
    </source>
</evidence>
<dbReference type="PANTHER" id="PTHR43386">
    <property type="entry name" value="OLIGOPEPTIDE TRANSPORT SYSTEM PERMEASE PROTEIN APPC"/>
    <property type="match status" value="1"/>
</dbReference>
<evidence type="ECO:0000256" key="5">
    <source>
        <dbReference type="ARBA" id="ARBA00022989"/>
    </source>
</evidence>
<accession>A0ABW4CJL6</accession>
<keyword evidence="2 7" id="KW-0813">Transport</keyword>
<dbReference type="Proteomes" id="UP001597196">
    <property type="component" value="Unassembled WGS sequence"/>
</dbReference>
<evidence type="ECO:0000259" key="8">
    <source>
        <dbReference type="PROSITE" id="PS50928"/>
    </source>
</evidence>
<dbReference type="InterPro" id="IPR035906">
    <property type="entry name" value="MetI-like_sf"/>
</dbReference>
<dbReference type="PANTHER" id="PTHR43386:SF1">
    <property type="entry name" value="D,D-DIPEPTIDE TRANSPORT SYSTEM PERMEASE PROTEIN DDPC-RELATED"/>
    <property type="match status" value="1"/>
</dbReference>
<keyword evidence="10" id="KW-1185">Reference proteome</keyword>
<dbReference type="CDD" id="cd06261">
    <property type="entry name" value="TM_PBP2"/>
    <property type="match status" value="1"/>
</dbReference>
<proteinExistence type="inferred from homology"/>
<evidence type="ECO:0000256" key="4">
    <source>
        <dbReference type="ARBA" id="ARBA00022692"/>
    </source>
</evidence>
<evidence type="ECO:0000256" key="1">
    <source>
        <dbReference type="ARBA" id="ARBA00004651"/>
    </source>
</evidence>
<dbReference type="InterPro" id="IPR000515">
    <property type="entry name" value="MetI-like"/>
</dbReference>
<comment type="subcellular location">
    <subcellularLocation>
        <location evidence="1 7">Cell membrane</location>
        <topology evidence="1 7">Multi-pass membrane protein</topology>
    </subcellularLocation>
</comment>